<evidence type="ECO:0000256" key="4">
    <source>
        <dbReference type="ARBA" id="ARBA00011738"/>
    </source>
</evidence>
<evidence type="ECO:0000256" key="14">
    <source>
        <dbReference type="ARBA" id="ARBA00041620"/>
    </source>
</evidence>
<evidence type="ECO:0000256" key="2">
    <source>
        <dbReference type="ARBA" id="ARBA00005194"/>
    </source>
</evidence>
<dbReference type="NCBIfam" id="NF005589">
    <property type="entry name" value="PRK07314.1"/>
    <property type="match status" value="1"/>
</dbReference>
<dbReference type="InterPro" id="IPR014031">
    <property type="entry name" value="Ketoacyl_synth_C"/>
</dbReference>
<dbReference type="SMART" id="SM00825">
    <property type="entry name" value="PKS_KS"/>
    <property type="match status" value="1"/>
</dbReference>
<evidence type="ECO:0000256" key="10">
    <source>
        <dbReference type="ARBA" id="ARBA00023098"/>
    </source>
</evidence>
<dbReference type="Gene3D" id="3.40.47.10">
    <property type="match status" value="2"/>
</dbReference>
<keyword evidence="10" id="KW-0443">Lipid metabolism</keyword>
<comment type="catalytic activity">
    <reaction evidence="17">
        <text>a fatty acyl-[ACP] + malonyl-[ACP] + H(+) = a 3-oxoacyl-[ACP] + holo-[ACP] + CO2</text>
        <dbReference type="Rhea" id="RHEA:22836"/>
        <dbReference type="Rhea" id="RHEA-COMP:9623"/>
        <dbReference type="Rhea" id="RHEA-COMP:9685"/>
        <dbReference type="Rhea" id="RHEA-COMP:9916"/>
        <dbReference type="Rhea" id="RHEA-COMP:14125"/>
        <dbReference type="ChEBI" id="CHEBI:15378"/>
        <dbReference type="ChEBI" id="CHEBI:16526"/>
        <dbReference type="ChEBI" id="CHEBI:64479"/>
        <dbReference type="ChEBI" id="CHEBI:78449"/>
        <dbReference type="ChEBI" id="CHEBI:78776"/>
        <dbReference type="ChEBI" id="CHEBI:138651"/>
        <dbReference type="EC" id="2.3.1.41"/>
    </reaction>
    <physiologicalReaction direction="left-to-right" evidence="17">
        <dbReference type="Rhea" id="RHEA:22837"/>
    </physiologicalReaction>
</comment>
<evidence type="ECO:0000256" key="6">
    <source>
        <dbReference type="ARBA" id="ARBA00022490"/>
    </source>
</evidence>
<dbReference type="GO" id="GO:0004315">
    <property type="term" value="F:3-oxoacyl-[acyl-carrier-protein] synthase activity"/>
    <property type="evidence" value="ECO:0007669"/>
    <property type="project" value="UniProtKB-EC"/>
</dbReference>
<feature type="domain" description="Ketosynthase family 3 (KS3)" evidence="19">
    <location>
        <begin position="1"/>
        <end position="404"/>
    </location>
</feature>
<evidence type="ECO:0000256" key="1">
    <source>
        <dbReference type="ARBA" id="ARBA00004496"/>
    </source>
</evidence>
<dbReference type="SUPFAM" id="SSF53901">
    <property type="entry name" value="Thiolase-like"/>
    <property type="match status" value="2"/>
</dbReference>
<dbReference type="PANTHER" id="PTHR11712">
    <property type="entry name" value="POLYKETIDE SYNTHASE-RELATED"/>
    <property type="match status" value="1"/>
</dbReference>
<dbReference type="AlphaFoldDB" id="A0A7W6JYE6"/>
<dbReference type="Pfam" id="PF00109">
    <property type="entry name" value="ketoacyl-synt"/>
    <property type="match status" value="1"/>
</dbReference>
<dbReference type="PANTHER" id="PTHR11712:SF306">
    <property type="entry name" value="3-OXOACYL-[ACYL-CARRIER-PROTEIN] SYNTHASE 1"/>
    <property type="match status" value="1"/>
</dbReference>
<dbReference type="Proteomes" id="UP000584824">
    <property type="component" value="Unassembled WGS sequence"/>
</dbReference>
<evidence type="ECO:0000256" key="3">
    <source>
        <dbReference type="ARBA" id="ARBA00008467"/>
    </source>
</evidence>
<dbReference type="InterPro" id="IPR018201">
    <property type="entry name" value="Ketoacyl_synth_AS"/>
</dbReference>
<dbReference type="Pfam" id="PF02801">
    <property type="entry name" value="Ketoacyl-synt_C"/>
    <property type="match status" value="1"/>
</dbReference>
<dbReference type="GO" id="GO:0005829">
    <property type="term" value="C:cytosol"/>
    <property type="evidence" value="ECO:0007669"/>
    <property type="project" value="TreeGrafter"/>
</dbReference>
<comment type="catalytic activity">
    <reaction evidence="16">
        <text>(3Z)-decenoyl-[ACP] + malonyl-[ACP] + H(+) = 3-oxo-(5Z)-dodecenoyl-[ACP] + holo-[ACP] + CO2</text>
        <dbReference type="Rhea" id="RHEA:54940"/>
        <dbReference type="Rhea" id="RHEA-COMP:9623"/>
        <dbReference type="Rhea" id="RHEA-COMP:9685"/>
        <dbReference type="Rhea" id="RHEA-COMP:9927"/>
        <dbReference type="Rhea" id="RHEA-COMP:14042"/>
        <dbReference type="ChEBI" id="CHEBI:15378"/>
        <dbReference type="ChEBI" id="CHEBI:16526"/>
        <dbReference type="ChEBI" id="CHEBI:64479"/>
        <dbReference type="ChEBI" id="CHEBI:78449"/>
        <dbReference type="ChEBI" id="CHEBI:78798"/>
        <dbReference type="ChEBI" id="CHEBI:138410"/>
    </reaction>
    <physiologicalReaction direction="left-to-right" evidence="16">
        <dbReference type="Rhea" id="RHEA:54941"/>
    </physiologicalReaction>
</comment>
<dbReference type="PROSITE" id="PS00606">
    <property type="entry name" value="KS3_1"/>
    <property type="match status" value="1"/>
</dbReference>
<evidence type="ECO:0000256" key="13">
    <source>
        <dbReference type="ARBA" id="ARBA00039450"/>
    </source>
</evidence>
<comment type="subunit">
    <text evidence="4">Homodimer.</text>
</comment>
<evidence type="ECO:0000313" key="20">
    <source>
        <dbReference type="EMBL" id="MBB4101832.1"/>
    </source>
</evidence>
<dbReference type="RefSeq" id="WP_183788761.1">
    <property type="nucleotide sequence ID" value="NZ_JACIDU010000001.1"/>
</dbReference>
<dbReference type="EC" id="2.3.1.41" evidence="5"/>
<keyword evidence="12 20" id="KW-0012">Acyltransferase</keyword>
<sequence length="407" mass="43142">MRRVVVTGLGIVSSIGNDAAEVTQSLRDAKSGISFSPDFAEHGFRSQVWGKPNLDTADKVDRRALRFLSEGGVWNHIAMDQAIADAGLAEKDYSAQERVGIIMGSGGPSTRTLIEAADITRKNGNPKRIGPFAVPKAMSSTASATLATWFKIHGVNYSISSACSTSAHCIGNAYELIQWGKQDVMFAGGHENLDWTMSNLFDAMGAMSSKYNETAATASRAYDAERDGFVIAGGAGVLILEELEHAKARGAKIYAEVVGYGATSDGYDMVAPSGEGAVRCMRQALATVKGDVDYVNTHGTSTPVGDSKEIGAIREVFGDKIPHIQSTKSLTGHSLGAAGAQEAIYSLLSMQAGFIGESAHIETLDPEFDGVPIVRKRIDNAKIDIALSNSFGFGGTNATLVFQRYNG</sequence>
<dbReference type="FunFam" id="3.40.47.10:FF:000006">
    <property type="entry name" value="3-oxoacyl-[acyl-carrier-protein] synthase I"/>
    <property type="match status" value="1"/>
</dbReference>
<accession>A0A7W6JYE6</accession>
<dbReference type="GO" id="GO:0006633">
    <property type="term" value="P:fatty acid biosynthetic process"/>
    <property type="evidence" value="ECO:0007669"/>
    <property type="project" value="UniProtKB-KW"/>
</dbReference>
<keyword evidence="7" id="KW-0444">Lipid biosynthesis</keyword>
<organism evidence="20 21">
    <name type="scientific">Allorhizobium borbori</name>
    <dbReference type="NCBI Taxonomy" id="485907"/>
    <lineage>
        <taxon>Bacteria</taxon>
        <taxon>Pseudomonadati</taxon>
        <taxon>Pseudomonadota</taxon>
        <taxon>Alphaproteobacteria</taxon>
        <taxon>Hyphomicrobiales</taxon>
        <taxon>Rhizobiaceae</taxon>
        <taxon>Rhizobium/Agrobacterium group</taxon>
        <taxon>Allorhizobium</taxon>
    </lineage>
</organism>
<keyword evidence="11" id="KW-0275">Fatty acid biosynthesis</keyword>
<evidence type="ECO:0000256" key="5">
    <source>
        <dbReference type="ARBA" id="ARBA00013191"/>
    </source>
</evidence>
<proteinExistence type="inferred from homology"/>
<comment type="pathway">
    <text evidence="2">Lipid metabolism; fatty acid biosynthesis.</text>
</comment>
<reference evidence="20 21" key="1">
    <citation type="submission" date="2020-08" db="EMBL/GenBank/DDBJ databases">
        <title>Genomic Encyclopedia of Type Strains, Phase IV (KMG-IV): sequencing the most valuable type-strain genomes for metagenomic binning, comparative biology and taxonomic classification.</title>
        <authorList>
            <person name="Goeker M."/>
        </authorList>
    </citation>
    <scope>NUCLEOTIDE SEQUENCE [LARGE SCALE GENOMIC DNA]</scope>
    <source>
        <strain evidence="20 21">DSM 26385</strain>
    </source>
</reference>
<dbReference type="PROSITE" id="PS52004">
    <property type="entry name" value="KS3_2"/>
    <property type="match status" value="1"/>
</dbReference>
<gene>
    <name evidence="20" type="ORF">GGQ66_000348</name>
</gene>
<evidence type="ECO:0000256" key="17">
    <source>
        <dbReference type="ARBA" id="ARBA00048506"/>
    </source>
</evidence>
<evidence type="ECO:0000259" key="19">
    <source>
        <dbReference type="PROSITE" id="PS52004"/>
    </source>
</evidence>
<dbReference type="InterPro" id="IPR000794">
    <property type="entry name" value="Beta-ketoacyl_synthase"/>
</dbReference>
<comment type="caution">
    <text evidence="20">The sequence shown here is derived from an EMBL/GenBank/DDBJ whole genome shotgun (WGS) entry which is preliminary data.</text>
</comment>
<keyword evidence="8 18" id="KW-0808">Transferase</keyword>
<evidence type="ECO:0000313" key="21">
    <source>
        <dbReference type="Proteomes" id="UP000584824"/>
    </source>
</evidence>
<evidence type="ECO:0000256" key="9">
    <source>
        <dbReference type="ARBA" id="ARBA00022832"/>
    </source>
</evidence>
<dbReference type="InterPro" id="IPR014030">
    <property type="entry name" value="Ketoacyl_synth_N"/>
</dbReference>
<comment type="similarity">
    <text evidence="3 18">Belongs to the thiolase-like superfamily. Beta-ketoacyl-ACP synthases family.</text>
</comment>
<dbReference type="CDD" id="cd00834">
    <property type="entry name" value="KAS_I_II"/>
    <property type="match status" value="1"/>
</dbReference>
<dbReference type="InterPro" id="IPR020841">
    <property type="entry name" value="PKS_Beta-ketoAc_synthase_dom"/>
</dbReference>
<keyword evidence="9" id="KW-0276">Fatty acid metabolism</keyword>
<keyword evidence="21" id="KW-1185">Reference proteome</keyword>
<name>A0A7W6JYE6_9HYPH</name>
<evidence type="ECO:0000256" key="18">
    <source>
        <dbReference type="RuleBase" id="RU003694"/>
    </source>
</evidence>
<dbReference type="NCBIfam" id="NF005935">
    <property type="entry name" value="PRK07967.1"/>
    <property type="match status" value="1"/>
</dbReference>
<evidence type="ECO:0000256" key="12">
    <source>
        <dbReference type="ARBA" id="ARBA00023315"/>
    </source>
</evidence>
<dbReference type="InterPro" id="IPR016039">
    <property type="entry name" value="Thiolase-like"/>
</dbReference>
<evidence type="ECO:0000256" key="15">
    <source>
        <dbReference type="ARBA" id="ARBA00042143"/>
    </source>
</evidence>
<evidence type="ECO:0000256" key="8">
    <source>
        <dbReference type="ARBA" id="ARBA00022679"/>
    </source>
</evidence>
<evidence type="ECO:0000256" key="11">
    <source>
        <dbReference type="ARBA" id="ARBA00023160"/>
    </source>
</evidence>
<dbReference type="EMBL" id="JACIDU010000001">
    <property type="protein sequence ID" value="MBB4101832.1"/>
    <property type="molecule type" value="Genomic_DNA"/>
</dbReference>
<protein>
    <recommendedName>
        <fullName evidence="13">3-oxoacyl-[acyl-carrier-protein] synthase 1</fullName>
        <ecNumber evidence="5">2.3.1.41</ecNumber>
    </recommendedName>
    <alternativeName>
        <fullName evidence="14">3-oxoacyl-[acyl-carrier-protein] synthase I</fullName>
    </alternativeName>
    <alternativeName>
        <fullName evidence="15">Beta-ketoacyl-ACP synthase I</fullName>
    </alternativeName>
</protein>
<comment type="subcellular location">
    <subcellularLocation>
        <location evidence="1">Cytoplasm</location>
    </subcellularLocation>
</comment>
<evidence type="ECO:0000256" key="7">
    <source>
        <dbReference type="ARBA" id="ARBA00022516"/>
    </source>
</evidence>
<evidence type="ECO:0000256" key="16">
    <source>
        <dbReference type="ARBA" id="ARBA00048121"/>
    </source>
</evidence>
<keyword evidence="6" id="KW-0963">Cytoplasm</keyword>